<dbReference type="SUPFAM" id="SSF55811">
    <property type="entry name" value="Nudix"/>
    <property type="match status" value="1"/>
</dbReference>
<gene>
    <name evidence="5" type="ORF">FCI23_22765</name>
</gene>
<dbReference type="InterPro" id="IPR036390">
    <property type="entry name" value="WH_DNA-bd_sf"/>
</dbReference>
<dbReference type="Pfam" id="PF00293">
    <property type="entry name" value="NUDIX"/>
    <property type="match status" value="1"/>
</dbReference>
<dbReference type="OrthoDB" id="9786141at2"/>
<dbReference type="InterPro" id="IPR036388">
    <property type="entry name" value="WH-like_DNA-bd_sf"/>
</dbReference>
<organism evidence="5 6">
    <name type="scientific">Actinacidiphila oryziradicis</name>
    <dbReference type="NCBI Taxonomy" id="2571141"/>
    <lineage>
        <taxon>Bacteria</taxon>
        <taxon>Bacillati</taxon>
        <taxon>Actinomycetota</taxon>
        <taxon>Actinomycetes</taxon>
        <taxon>Kitasatosporales</taxon>
        <taxon>Streptomycetaceae</taxon>
        <taxon>Actinacidiphila</taxon>
    </lineage>
</organism>
<dbReference type="GO" id="GO:0016787">
    <property type="term" value="F:hydrolase activity"/>
    <property type="evidence" value="ECO:0007669"/>
    <property type="project" value="UniProtKB-KW"/>
</dbReference>
<proteinExistence type="inferred from homology"/>
<reference evidence="5 6" key="1">
    <citation type="submission" date="2019-04" db="EMBL/GenBank/DDBJ databases">
        <title>Streptomyces oryziradicis sp. nov., a novel actinomycete isolated from rhizosphere soil of rice (Oryza sativa L.).</title>
        <authorList>
            <person name="Li C."/>
        </authorList>
    </citation>
    <scope>NUCLEOTIDE SEQUENCE [LARGE SCALE GENOMIC DNA]</scope>
    <source>
        <strain evidence="5 6">NEAU-C40</strain>
    </source>
</reference>
<evidence type="ECO:0000313" key="5">
    <source>
        <dbReference type="EMBL" id="TKA09415.1"/>
    </source>
</evidence>
<dbReference type="PROSITE" id="PS51462">
    <property type="entry name" value="NUDIX"/>
    <property type="match status" value="1"/>
</dbReference>
<dbReference type="CDD" id="cd18873">
    <property type="entry name" value="NUDIX_NadM_like"/>
    <property type="match status" value="1"/>
</dbReference>
<evidence type="ECO:0000256" key="2">
    <source>
        <dbReference type="ARBA" id="ARBA00022801"/>
    </source>
</evidence>
<evidence type="ECO:0000256" key="3">
    <source>
        <dbReference type="RuleBase" id="RU003476"/>
    </source>
</evidence>
<keyword evidence="6" id="KW-1185">Reference proteome</keyword>
<dbReference type="RefSeq" id="WP_136725788.1">
    <property type="nucleotide sequence ID" value="NZ_JAOPYF010000148.1"/>
</dbReference>
<dbReference type="PROSITE" id="PS00893">
    <property type="entry name" value="NUDIX_BOX"/>
    <property type="match status" value="1"/>
</dbReference>
<dbReference type="PANTHER" id="PTHR43736:SF4">
    <property type="entry name" value="SLR1690 PROTEIN"/>
    <property type="match status" value="1"/>
</dbReference>
<dbReference type="InterPro" id="IPR020084">
    <property type="entry name" value="NUDIX_hydrolase_CS"/>
</dbReference>
<dbReference type="Gene3D" id="1.10.10.10">
    <property type="entry name" value="Winged helix-like DNA-binding domain superfamily/Winged helix DNA-binding domain"/>
    <property type="match status" value="1"/>
</dbReference>
<dbReference type="PANTHER" id="PTHR43736">
    <property type="entry name" value="ADP-RIBOSE PYROPHOSPHATASE"/>
    <property type="match status" value="1"/>
</dbReference>
<dbReference type="AlphaFoldDB" id="A0A4U0T7N3"/>
<dbReference type="InterPro" id="IPR000086">
    <property type="entry name" value="NUDIX_hydrolase_dom"/>
</dbReference>
<dbReference type="Proteomes" id="UP000305778">
    <property type="component" value="Unassembled WGS sequence"/>
</dbReference>
<dbReference type="PRINTS" id="PR00502">
    <property type="entry name" value="NUDIXFAMILY"/>
</dbReference>
<dbReference type="Gene3D" id="3.90.79.10">
    <property type="entry name" value="Nucleoside Triphosphate Pyrophosphohydrolase"/>
    <property type="match status" value="1"/>
</dbReference>
<accession>A0A4U0T7N3</accession>
<comment type="similarity">
    <text evidence="1 3">Belongs to the Nudix hydrolase family.</text>
</comment>
<dbReference type="InterPro" id="IPR020476">
    <property type="entry name" value="Nudix_hydrolase"/>
</dbReference>
<comment type="caution">
    <text evidence="5">The sequence shown here is derived from an EMBL/GenBank/DDBJ whole genome shotgun (WGS) entry which is preliminary data.</text>
</comment>
<sequence>MSPYDPSAFPPFAVTVDLVVLTVRHHALCALAVRRGEPPYQGRWALPGGFVRADEDLTQAAARELAEETGLHAQNGAHLEQLATYGDPHRDPRMRVVSVAHLVLAPDLPAPRAGGDARSARWAPVGELLHDGGPERGPGDGSSLAFDHDRILADGVERARSKIEYSSLATAFCPPEFTVGELRRVYEAVWGVALDPRNFHRKVTGTPGFLVPTGGTTTRQGGRPAQLFRAGGAALLNPPMLRPEI</sequence>
<evidence type="ECO:0000313" key="6">
    <source>
        <dbReference type="Proteomes" id="UP000305778"/>
    </source>
</evidence>
<dbReference type="SUPFAM" id="SSF46785">
    <property type="entry name" value="Winged helix' DNA-binding domain"/>
    <property type="match status" value="1"/>
</dbReference>
<dbReference type="InterPro" id="IPR054105">
    <property type="entry name" value="WHD_NrtR"/>
</dbReference>
<protein>
    <submittedName>
        <fullName evidence="5">NUDIX hydrolase</fullName>
    </submittedName>
</protein>
<feature type="domain" description="Nudix hydrolase" evidence="4">
    <location>
        <begin position="11"/>
        <end position="147"/>
    </location>
</feature>
<name>A0A4U0T7N3_9ACTN</name>
<keyword evidence="2 3" id="KW-0378">Hydrolase</keyword>
<dbReference type="Pfam" id="PF21906">
    <property type="entry name" value="WHD_NrtR"/>
    <property type="match status" value="1"/>
</dbReference>
<dbReference type="InterPro" id="IPR015797">
    <property type="entry name" value="NUDIX_hydrolase-like_dom_sf"/>
</dbReference>
<evidence type="ECO:0000259" key="4">
    <source>
        <dbReference type="PROSITE" id="PS51462"/>
    </source>
</evidence>
<evidence type="ECO:0000256" key="1">
    <source>
        <dbReference type="ARBA" id="ARBA00005582"/>
    </source>
</evidence>
<dbReference type="EMBL" id="SUMC01000022">
    <property type="protein sequence ID" value="TKA09415.1"/>
    <property type="molecule type" value="Genomic_DNA"/>
</dbReference>